<dbReference type="EC" id="4.2.1.113" evidence="2"/>
<dbReference type="PANTHER" id="PTHR48073:SF2">
    <property type="entry name" value="O-SUCCINYLBENZOATE SYNTHASE"/>
    <property type="match status" value="1"/>
</dbReference>
<dbReference type="AlphaFoldDB" id="A0A916Z074"/>
<evidence type="ECO:0000313" key="4">
    <source>
        <dbReference type="EMBL" id="GGD68265.1"/>
    </source>
</evidence>
<protein>
    <recommendedName>
        <fullName evidence="2">o-succinylbenzoate synthase</fullName>
        <ecNumber evidence="2">4.2.1.113</ecNumber>
    </recommendedName>
</protein>
<dbReference type="EMBL" id="BMKK01000007">
    <property type="protein sequence ID" value="GGD68265.1"/>
    <property type="molecule type" value="Genomic_DNA"/>
</dbReference>
<proteinExistence type="predicted"/>
<dbReference type="PANTHER" id="PTHR48073">
    <property type="entry name" value="O-SUCCINYLBENZOATE SYNTHASE-RELATED"/>
    <property type="match status" value="1"/>
</dbReference>
<dbReference type="Proteomes" id="UP000609064">
    <property type="component" value="Unassembled WGS sequence"/>
</dbReference>
<comment type="caution">
    <text evidence="4">The sequence shown here is derived from an EMBL/GenBank/DDBJ whole genome shotgun (WGS) entry which is preliminary data.</text>
</comment>
<accession>A0A916Z074</accession>
<dbReference type="InterPro" id="IPR018110">
    <property type="entry name" value="Mandel_Rmase/mucon_lact_enz_CS"/>
</dbReference>
<dbReference type="GO" id="GO:0009063">
    <property type="term" value="P:amino acid catabolic process"/>
    <property type="evidence" value="ECO:0007669"/>
    <property type="project" value="InterPro"/>
</dbReference>
<keyword evidence="1" id="KW-0479">Metal-binding</keyword>
<dbReference type="SUPFAM" id="SSF54826">
    <property type="entry name" value="Enolase N-terminal domain-like"/>
    <property type="match status" value="1"/>
</dbReference>
<dbReference type="CDD" id="cd03320">
    <property type="entry name" value="OSBS"/>
    <property type="match status" value="1"/>
</dbReference>
<dbReference type="SFLD" id="SFLDS00001">
    <property type="entry name" value="Enolase"/>
    <property type="match status" value="1"/>
</dbReference>
<evidence type="ECO:0000256" key="2">
    <source>
        <dbReference type="NCBIfam" id="TIGR01927"/>
    </source>
</evidence>
<dbReference type="InterPro" id="IPR013342">
    <property type="entry name" value="Mandelate_racemase_C"/>
</dbReference>
<dbReference type="Pfam" id="PF13378">
    <property type="entry name" value="MR_MLE_C"/>
    <property type="match status" value="1"/>
</dbReference>
<evidence type="ECO:0000259" key="3">
    <source>
        <dbReference type="SMART" id="SM00922"/>
    </source>
</evidence>
<gene>
    <name evidence="4" type="primary">menC</name>
    <name evidence="4" type="ORF">GCM10011514_35440</name>
</gene>
<dbReference type="GO" id="GO:0016854">
    <property type="term" value="F:racemase and epimerase activity"/>
    <property type="evidence" value="ECO:0007669"/>
    <property type="project" value="UniProtKB-ARBA"/>
</dbReference>
<dbReference type="Gene3D" id="3.30.390.10">
    <property type="entry name" value="Enolase-like, N-terminal domain"/>
    <property type="match status" value="1"/>
</dbReference>
<dbReference type="GO" id="GO:0043748">
    <property type="term" value="F:O-succinylbenzoate synthase activity"/>
    <property type="evidence" value="ECO:0007669"/>
    <property type="project" value="UniProtKB-EC"/>
</dbReference>
<reference evidence="4" key="2">
    <citation type="submission" date="2020-09" db="EMBL/GenBank/DDBJ databases">
        <authorList>
            <person name="Sun Q."/>
            <person name="Zhou Y."/>
        </authorList>
    </citation>
    <scope>NUCLEOTIDE SEQUENCE</scope>
    <source>
        <strain evidence="4">CGMCC 1.15958</strain>
    </source>
</reference>
<dbReference type="PROSITE" id="PS00909">
    <property type="entry name" value="MR_MLE_2"/>
    <property type="match status" value="1"/>
</dbReference>
<organism evidence="4 5">
    <name type="scientific">Emticicia aquatilis</name>
    <dbReference type="NCBI Taxonomy" id="1537369"/>
    <lineage>
        <taxon>Bacteria</taxon>
        <taxon>Pseudomonadati</taxon>
        <taxon>Bacteroidota</taxon>
        <taxon>Cytophagia</taxon>
        <taxon>Cytophagales</taxon>
        <taxon>Leadbetterellaceae</taxon>
        <taxon>Emticicia</taxon>
    </lineage>
</organism>
<sequence length="363" mass="40898">MGLKVKWLKHTLKFKFEAGTSRGVYTEKDTFFLKIFDSENPSVFGLGEAAPLKGLSIDDLPNFEEILQEICDTFNSLDLEVFEWNINIILSQLIDDRFPSIKFGFETALLDVMNGGRRVIFDNDFSKSQKAININGLVWMGSKEFMTTQVDEKLAAGFDTIKMKVGAINFTEELEILASIRQQFSAEQITLRVDANGAFSPEEASEKLSQLGNYQIHSIEQPIKQKQAEAMAELCQNSPVPIALDEELIGVSDYVQKMQLLKKLKPTYIILKPTLLGGLQHCREWIEIASRLHIGWWMTSALESNIGLNAIAQFTAEYKNQLPQGLGTGSLYHNNIASPLLVENGKLHYQSNIDWDLSLIQNL</sequence>
<name>A0A916Z074_9BACT</name>
<dbReference type="Gene3D" id="3.20.20.120">
    <property type="entry name" value="Enolase-like C-terminal domain"/>
    <property type="match status" value="1"/>
</dbReference>
<dbReference type="InterPro" id="IPR029017">
    <property type="entry name" value="Enolase-like_N"/>
</dbReference>
<dbReference type="SFLD" id="SFLDG00180">
    <property type="entry name" value="muconate_cycloisomerase"/>
    <property type="match status" value="1"/>
</dbReference>
<evidence type="ECO:0000313" key="5">
    <source>
        <dbReference type="Proteomes" id="UP000609064"/>
    </source>
</evidence>
<evidence type="ECO:0000256" key="1">
    <source>
        <dbReference type="ARBA" id="ARBA00022723"/>
    </source>
</evidence>
<reference evidence="4" key="1">
    <citation type="journal article" date="2014" name="Int. J. Syst. Evol. Microbiol.">
        <title>Complete genome sequence of Corynebacterium casei LMG S-19264T (=DSM 44701T), isolated from a smear-ripened cheese.</title>
        <authorList>
            <consortium name="US DOE Joint Genome Institute (JGI-PGF)"/>
            <person name="Walter F."/>
            <person name="Albersmeier A."/>
            <person name="Kalinowski J."/>
            <person name="Ruckert C."/>
        </authorList>
    </citation>
    <scope>NUCLEOTIDE SEQUENCE</scope>
    <source>
        <strain evidence="4">CGMCC 1.15958</strain>
    </source>
</reference>
<dbReference type="InterPro" id="IPR036849">
    <property type="entry name" value="Enolase-like_C_sf"/>
</dbReference>
<dbReference type="SMART" id="SM00922">
    <property type="entry name" value="MR_MLE"/>
    <property type="match status" value="1"/>
</dbReference>
<dbReference type="SFLD" id="SFLDF00009">
    <property type="entry name" value="o-succinylbenzoate_synthase"/>
    <property type="match status" value="1"/>
</dbReference>
<dbReference type="GO" id="GO:0009234">
    <property type="term" value="P:menaquinone biosynthetic process"/>
    <property type="evidence" value="ECO:0007669"/>
    <property type="project" value="UniProtKB-UniRule"/>
</dbReference>
<dbReference type="SUPFAM" id="SSF51604">
    <property type="entry name" value="Enolase C-terminal domain-like"/>
    <property type="match status" value="1"/>
</dbReference>
<dbReference type="InterPro" id="IPR029065">
    <property type="entry name" value="Enolase_C-like"/>
</dbReference>
<dbReference type="GO" id="GO:0046872">
    <property type="term" value="F:metal ion binding"/>
    <property type="evidence" value="ECO:0007669"/>
    <property type="project" value="UniProtKB-KW"/>
</dbReference>
<feature type="domain" description="Mandelate racemase/muconate lactonizing enzyme C-terminal" evidence="3">
    <location>
        <begin position="143"/>
        <end position="241"/>
    </location>
</feature>
<dbReference type="RefSeq" id="WP_188767873.1">
    <property type="nucleotide sequence ID" value="NZ_BMKK01000007.1"/>
</dbReference>
<dbReference type="NCBIfam" id="TIGR01927">
    <property type="entry name" value="menC_gam_Gplu"/>
    <property type="match status" value="1"/>
</dbReference>
<keyword evidence="5" id="KW-1185">Reference proteome</keyword>